<sequence length="68" mass="7853">INQSNESSVLLINENTSLYLSTYDILLFKNPKQKLKLLYHHHTNIVNKQITYFNKESLLIISSSSNGE</sequence>
<feature type="non-terminal residue" evidence="1">
    <location>
        <position position="1"/>
    </location>
</feature>
<evidence type="ECO:0000313" key="1">
    <source>
        <dbReference type="EMBL" id="MBO2007320.1"/>
    </source>
</evidence>
<gene>
    <name evidence="1" type="ORF">J4732_20765</name>
</gene>
<name>A0A939NPQ6_SERMA</name>
<proteinExistence type="predicted"/>
<organism evidence="1">
    <name type="scientific">Serratia marcescens</name>
    <dbReference type="NCBI Taxonomy" id="615"/>
    <lineage>
        <taxon>Bacteria</taxon>
        <taxon>Pseudomonadati</taxon>
        <taxon>Pseudomonadota</taxon>
        <taxon>Gammaproteobacteria</taxon>
        <taxon>Enterobacterales</taxon>
        <taxon>Yersiniaceae</taxon>
        <taxon>Serratia</taxon>
    </lineage>
</organism>
<accession>A0A939NPQ6</accession>
<comment type="caution">
    <text evidence="1">The sequence shown here is derived from an EMBL/GenBank/DDBJ whole genome shotgun (WGS) entry which is preliminary data.</text>
</comment>
<reference evidence="1" key="1">
    <citation type="submission" date="2021-03" db="EMBL/GenBank/DDBJ databases">
        <title>Molecular epidemiology and mechanisms of colistin and carbapenem resistance in Enterobacteriaceae from clinical isolates, the environment and porcine samples in Pretoria, South Africa.</title>
        <authorList>
            <person name="Bogoshi D."/>
            <person name="Mbelle N.M."/>
            <person name="Naidoo V."/>
            <person name="Osei Sekyere J."/>
        </authorList>
    </citation>
    <scope>NUCLEOTIDE SEQUENCE</scope>
    <source>
        <strain evidence="1">C080</strain>
    </source>
</reference>
<protein>
    <submittedName>
        <fullName evidence="1">Uncharacterized protein</fullName>
    </submittedName>
</protein>
<dbReference type="AlphaFoldDB" id="A0A939NPQ6"/>
<dbReference type="EMBL" id="JAGETR010000195">
    <property type="protein sequence ID" value="MBO2007320.1"/>
    <property type="molecule type" value="Genomic_DNA"/>
</dbReference>